<organism evidence="1 2">
    <name type="scientific">Colocasia esculenta</name>
    <name type="common">Wild taro</name>
    <name type="synonym">Arum esculentum</name>
    <dbReference type="NCBI Taxonomy" id="4460"/>
    <lineage>
        <taxon>Eukaryota</taxon>
        <taxon>Viridiplantae</taxon>
        <taxon>Streptophyta</taxon>
        <taxon>Embryophyta</taxon>
        <taxon>Tracheophyta</taxon>
        <taxon>Spermatophyta</taxon>
        <taxon>Magnoliopsida</taxon>
        <taxon>Liliopsida</taxon>
        <taxon>Araceae</taxon>
        <taxon>Aroideae</taxon>
        <taxon>Colocasieae</taxon>
        <taxon>Colocasia</taxon>
    </lineage>
</organism>
<keyword evidence="2" id="KW-1185">Reference proteome</keyword>
<accession>A0A843VM65</accession>
<dbReference type="Proteomes" id="UP000652761">
    <property type="component" value="Unassembled WGS sequence"/>
</dbReference>
<comment type="caution">
    <text evidence="1">The sequence shown here is derived from an EMBL/GenBank/DDBJ whole genome shotgun (WGS) entry which is preliminary data.</text>
</comment>
<proteinExistence type="predicted"/>
<evidence type="ECO:0000313" key="2">
    <source>
        <dbReference type="Proteomes" id="UP000652761"/>
    </source>
</evidence>
<evidence type="ECO:0000313" key="1">
    <source>
        <dbReference type="EMBL" id="MQL98051.1"/>
    </source>
</evidence>
<protein>
    <submittedName>
        <fullName evidence="1">Uncharacterized protein</fullName>
    </submittedName>
</protein>
<gene>
    <name evidence="1" type="ORF">Taro_030750</name>
</gene>
<name>A0A843VM65_COLES</name>
<dbReference type="AlphaFoldDB" id="A0A843VM65"/>
<reference evidence="1" key="1">
    <citation type="submission" date="2017-07" db="EMBL/GenBank/DDBJ databases">
        <title>Taro Niue Genome Assembly and Annotation.</title>
        <authorList>
            <person name="Atibalentja N."/>
            <person name="Keating K."/>
            <person name="Fields C.J."/>
        </authorList>
    </citation>
    <scope>NUCLEOTIDE SEQUENCE</scope>
    <source>
        <strain evidence="1">Niue_2</strain>
        <tissue evidence="1">Leaf</tissue>
    </source>
</reference>
<sequence>MDVMVAMRPVLCGLDVWLIKYGAGLEAEELGVNIACRQAHQPEYRRPDPLSSTSCKRQSI</sequence>
<dbReference type="EMBL" id="NMUH01002132">
    <property type="protein sequence ID" value="MQL98051.1"/>
    <property type="molecule type" value="Genomic_DNA"/>
</dbReference>